<dbReference type="EMBL" id="JAULSV010000007">
    <property type="protein sequence ID" value="KAK0639232.1"/>
    <property type="molecule type" value="Genomic_DNA"/>
</dbReference>
<feature type="region of interest" description="Disordered" evidence="1">
    <location>
        <begin position="23"/>
        <end position="70"/>
    </location>
</feature>
<sequence length="276" mass="29231">MATPALPTPRAVLTSLLNAITRIPLQPPPSTTNLTTTTTTTTTTIKTEDTKPDPPKPNPLPPSSNALSRVPPSHRHLLITLHVLFPSLLLPALDLLDRGLVARIILDAPTPSAPKDDLKPEPTPQNAPTFYLVHSAQASTSSSRRRYRHGSGAEKGTTGTGKAYIVRLEAWNCTCAAFAFSAFSVDVDGNGKGLSDGEAEGDEMDVDVEPGAVSGAAEEELSFGGLYFDDGVEVGVPICKHVLACLLGERWSAALGGYVVEWRVGREEMAGIVAEV</sequence>
<name>A0AA40CI23_9PEZI</name>
<organism evidence="2 3">
    <name type="scientific">Cercophora newfieldiana</name>
    <dbReference type="NCBI Taxonomy" id="92897"/>
    <lineage>
        <taxon>Eukaryota</taxon>
        <taxon>Fungi</taxon>
        <taxon>Dikarya</taxon>
        <taxon>Ascomycota</taxon>
        <taxon>Pezizomycotina</taxon>
        <taxon>Sordariomycetes</taxon>
        <taxon>Sordariomycetidae</taxon>
        <taxon>Sordariales</taxon>
        <taxon>Lasiosphaeriaceae</taxon>
        <taxon>Cercophora</taxon>
    </lineage>
</organism>
<dbReference type="Proteomes" id="UP001174936">
    <property type="component" value="Unassembled WGS sequence"/>
</dbReference>
<gene>
    <name evidence="2" type="ORF">B0T16DRAFT_462931</name>
</gene>
<keyword evidence="3" id="KW-1185">Reference proteome</keyword>
<dbReference type="AlphaFoldDB" id="A0AA40CI23"/>
<accession>A0AA40CI23</accession>
<proteinExistence type="predicted"/>
<evidence type="ECO:0008006" key="4">
    <source>
        <dbReference type="Google" id="ProtNLM"/>
    </source>
</evidence>
<evidence type="ECO:0000256" key="1">
    <source>
        <dbReference type="SAM" id="MobiDB-lite"/>
    </source>
</evidence>
<feature type="compositionally biased region" description="Low complexity" evidence="1">
    <location>
        <begin position="31"/>
        <end position="45"/>
    </location>
</feature>
<reference evidence="2" key="1">
    <citation type="submission" date="2023-06" db="EMBL/GenBank/DDBJ databases">
        <title>Genome-scale phylogeny and comparative genomics of the fungal order Sordariales.</title>
        <authorList>
            <consortium name="Lawrence Berkeley National Laboratory"/>
            <person name="Hensen N."/>
            <person name="Bonometti L."/>
            <person name="Westerberg I."/>
            <person name="Brannstrom I.O."/>
            <person name="Guillou S."/>
            <person name="Cros-Aarteil S."/>
            <person name="Calhoun S."/>
            <person name="Haridas S."/>
            <person name="Kuo A."/>
            <person name="Mondo S."/>
            <person name="Pangilinan J."/>
            <person name="Riley R."/>
            <person name="Labutti K."/>
            <person name="Andreopoulos B."/>
            <person name="Lipzen A."/>
            <person name="Chen C."/>
            <person name="Yanf M."/>
            <person name="Daum C."/>
            <person name="Ng V."/>
            <person name="Clum A."/>
            <person name="Steindorff A."/>
            <person name="Ohm R."/>
            <person name="Martin F."/>
            <person name="Silar P."/>
            <person name="Natvig D."/>
            <person name="Lalanne C."/>
            <person name="Gautier V."/>
            <person name="Ament-Velasquez S.L."/>
            <person name="Kruys A."/>
            <person name="Hutchinson M.I."/>
            <person name="Powell A.J."/>
            <person name="Barry K."/>
            <person name="Miller A.N."/>
            <person name="Grigoriev I.V."/>
            <person name="Debuchy R."/>
            <person name="Gladieux P."/>
            <person name="Thoren M.H."/>
            <person name="Johannesson H."/>
        </authorList>
    </citation>
    <scope>NUCLEOTIDE SEQUENCE</scope>
    <source>
        <strain evidence="2">SMH2532-1</strain>
    </source>
</reference>
<protein>
    <recommendedName>
        <fullName evidence="4">SWIM-type domain-containing protein</fullName>
    </recommendedName>
</protein>
<comment type="caution">
    <text evidence="2">The sequence shown here is derived from an EMBL/GenBank/DDBJ whole genome shotgun (WGS) entry which is preliminary data.</text>
</comment>
<evidence type="ECO:0000313" key="2">
    <source>
        <dbReference type="EMBL" id="KAK0639232.1"/>
    </source>
</evidence>
<evidence type="ECO:0000313" key="3">
    <source>
        <dbReference type="Proteomes" id="UP001174936"/>
    </source>
</evidence>